<feature type="transmembrane region" description="Helical" evidence="7">
    <location>
        <begin position="135"/>
        <end position="160"/>
    </location>
</feature>
<feature type="region of interest" description="Disordered" evidence="6">
    <location>
        <begin position="337"/>
        <end position="362"/>
    </location>
</feature>
<reference evidence="9" key="1">
    <citation type="journal article" date="2021" name="Nat. Commun.">
        <title>Genetic determinants of endophytism in the Arabidopsis root mycobiome.</title>
        <authorList>
            <person name="Mesny F."/>
            <person name="Miyauchi S."/>
            <person name="Thiergart T."/>
            <person name="Pickel B."/>
            <person name="Atanasova L."/>
            <person name="Karlsson M."/>
            <person name="Huettel B."/>
            <person name="Barry K.W."/>
            <person name="Haridas S."/>
            <person name="Chen C."/>
            <person name="Bauer D."/>
            <person name="Andreopoulos W."/>
            <person name="Pangilinan J."/>
            <person name="LaButti K."/>
            <person name="Riley R."/>
            <person name="Lipzen A."/>
            <person name="Clum A."/>
            <person name="Drula E."/>
            <person name="Henrissat B."/>
            <person name="Kohler A."/>
            <person name="Grigoriev I.V."/>
            <person name="Martin F.M."/>
            <person name="Hacquard S."/>
        </authorList>
    </citation>
    <scope>NUCLEOTIDE SEQUENCE</scope>
    <source>
        <strain evidence="9">MPI-CAGE-AT-0016</strain>
    </source>
</reference>
<comment type="similarity">
    <text evidence="5">Belongs to the SAT4 family.</text>
</comment>
<dbReference type="GO" id="GO:0016020">
    <property type="term" value="C:membrane"/>
    <property type="evidence" value="ECO:0007669"/>
    <property type="project" value="UniProtKB-SubCell"/>
</dbReference>
<dbReference type="AlphaFoldDB" id="A0A8K0X8M7"/>
<keyword evidence="3 7" id="KW-1133">Transmembrane helix</keyword>
<evidence type="ECO:0000256" key="7">
    <source>
        <dbReference type="SAM" id="Phobius"/>
    </source>
</evidence>
<comment type="caution">
    <text evidence="9">The sequence shown here is derived from an EMBL/GenBank/DDBJ whole genome shotgun (WGS) entry which is preliminary data.</text>
</comment>
<dbReference type="InterPro" id="IPR052337">
    <property type="entry name" value="SAT4-like"/>
</dbReference>
<feature type="domain" description="Rhodopsin" evidence="8">
    <location>
        <begin position="76"/>
        <end position="318"/>
    </location>
</feature>
<evidence type="ECO:0000256" key="1">
    <source>
        <dbReference type="ARBA" id="ARBA00004141"/>
    </source>
</evidence>
<proteinExistence type="inferred from homology"/>
<protein>
    <recommendedName>
        <fullName evidence="8">Rhodopsin domain-containing protein</fullName>
    </recommendedName>
</protein>
<evidence type="ECO:0000256" key="4">
    <source>
        <dbReference type="ARBA" id="ARBA00023136"/>
    </source>
</evidence>
<feature type="transmembrane region" description="Helical" evidence="7">
    <location>
        <begin position="228"/>
        <end position="249"/>
    </location>
</feature>
<feature type="compositionally biased region" description="Polar residues" evidence="6">
    <location>
        <begin position="337"/>
        <end position="352"/>
    </location>
</feature>
<feature type="transmembrane region" description="Helical" evidence="7">
    <location>
        <begin position="92"/>
        <end position="115"/>
    </location>
</feature>
<evidence type="ECO:0000256" key="5">
    <source>
        <dbReference type="ARBA" id="ARBA00038359"/>
    </source>
</evidence>
<evidence type="ECO:0000256" key="2">
    <source>
        <dbReference type="ARBA" id="ARBA00022692"/>
    </source>
</evidence>
<dbReference type="EMBL" id="JAGPXD010000001">
    <property type="protein sequence ID" value="KAH7374733.1"/>
    <property type="molecule type" value="Genomic_DNA"/>
</dbReference>
<comment type="subcellular location">
    <subcellularLocation>
        <location evidence="1">Membrane</location>
        <topology evidence="1">Multi-pass membrane protein</topology>
    </subcellularLocation>
</comment>
<keyword evidence="2 7" id="KW-0812">Transmembrane</keyword>
<evidence type="ECO:0000259" key="8">
    <source>
        <dbReference type="Pfam" id="PF20684"/>
    </source>
</evidence>
<evidence type="ECO:0000256" key="6">
    <source>
        <dbReference type="SAM" id="MobiDB-lite"/>
    </source>
</evidence>
<feature type="transmembrane region" description="Helical" evidence="7">
    <location>
        <begin position="261"/>
        <end position="284"/>
    </location>
</feature>
<keyword evidence="4 7" id="KW-0472">Membrane</keyword>
<evidence type="ECO:0000313" key="9">
    <source>
        <dbReference type="EMBL" id="KAH7374733.1"/>
    </source>
</evidence>
<dbReference type="PANTHER" id="PTHR33048">
    <property type="entry name" value="PTH11-LIKE INTEGRAL MEMBRANE PROTEIN (AFU_ORTHOLOGUE AFUA_5G11245)"/>
    <property type="match status" value="1"/>
</dbReference>
<evidence type="ECO:0000313" key="10">
    <source>
        <dbReference type="Proteomes" id="UP000813385"/>
    </source>
</evidence>
<keyword evidence="10" id="KW-1185">Reference proteome</keyword>
<feature type="transmembrane region" description="Helical" evidence="7">
    <location>
        <begin position="172"/>
        <end position="196"/>
    </location>
</feature>
<evidence type="ECO:0000256" key="3">
    <source>
        <dbReference type="ARBA" id="ARBA00022989"/>
    </source>
</evidence>
<gene>
    <name evidence="9" type="ORF">B0T11DRAFT_2939</name>
</gene>
<sequence>MADSASAMIGAPPNTDRDLDIVRGWYRRFGMGNMDPTKGFLLVARQPLGYVPESKQAGIIGGMVAVILAIVVPTVARLIARSRGKHTQLGSDDWAIVAAASVAVIYPVLQILAVVQGQGGRHTWEATYENYQALAYYLAISRHIFYVAVGLIKISIALFVRRIADRASRAWTIVADVFIATVAAYTIAAMFSNIFICSPPRAAWDMAYGGQIPAPGVVCKNAILSTKILSTVHVVQGALLLLTPIVILWKVKMDTWKKCRLFFIWAAGGFAVIGGLLQHLTVVIVTDDIFWQYPGILIWVSVDLCLGILTASLPVLDAAIMGSLRAARTMLGSSGQQTHLTDGFTNGTTTRSVARGGSRKDKEYSESIEGIINKDEGTEMAILRTDEVRLDYESAEGRGSKLDTR</sequence>
<accession>A0A8K0X8M7</accession>
<dbReference type="InterPro" id="IPR049326">
    <property type="entry name" value="Rhodopsin_dom_fungi"/>
</dbReference>
<dbReference type="OrthoDB" id="444631at2759"/>
<dbReference type="Pfam" id="PF20684">
    <property type="entry name" value="Fung_rhodopsin"/>
    <property type="match status" value="1"/>
</dbReference>
<organism evidence="9 10">
    <name type="scientific">Plectosphaerella cucumerina</name>
    <dbReference type="NCBI Taxonomy" id="40658"/>
    <lineage>
        <taxon>Eukaryota</taxon>
        <taxon>Fungi</taxon>
        <taxon>Dikarya</taxon>
        <taxon>Ascomycota</taxon>
        <taxon>Pezizomycotina</taxon>
        <taxon>Sordariomycetes</taxon>
        <taxon>Hypocreomycetidae</taxon>
        <taxon>Glomerellales</taxon>
        <taxon>Plectosphaerellaceae</taxon>
        <taxon>Plectosphaerella</taxon>
    </lineage>
</organism>
<feature type="transmembrane region" description="Helical" evidence="7">
    <location>
        <begin position="296"/>
        <end position="320"/>
    </location>
</feature>
<dbReference type="Proteomes" id="UP000813385">
    <property type="component" value="Unassembled WGS sequence"/>
</dbReference>
<name>A0A8K0X8M7_9PEZI</name>
<feature type="transmembrane region" description="Helical" evidence="7">
    <location>
        <begin position="57"/>
        <end position="80"/>
    </location>
</feature>
<dbReference type="PANTHER" id="PTHR33048:SF129">
    <property type="entry name" value="INTEGRAL MEMBRANE PROTEIN-RELATED"/>
    <property type="match status" value="1"/>
</dbReference>